<feature type="repeat" description="ANK" evidence="3">
    <location>
        <begin position="420"/>
        <end position="452"/>
    </location>
</feature>
<organism evidence="4 5">
    <name type="scientific">Mytilus edulis</name>
    <name type="common">Blue mussel</name>
    <dbReference type="NCBI Taxonomy" id="6550"/>
    <lineage>
        <taxon>Eukaryota</taxon>
        <taxon>Metazoa</taxon>
        <taxon>Spiralia</taxon>
        <taxon>Lophotrochozoa</taxon>
        <taxon>Mollusca</taxon>
        <taxon>Bivalvia</taxon>
        <taxon>Autobranchia</taxon>
        <taxon>Pteriomorphia</taxon>
        <taxon>Mytilida</taxon>
        <taxon>Mytiloidea</taxon>
        <taxon>Mytilidae</taxon>
        <taxon>Mytilinae</taxon>
        <taxon>Mytilus</taxon>
    </lineage>
</organism>
<dbReference type="PANTHER" id="PTHR24198:SF194">
    <property type="entry name" value="INVERSIN-A"/>
    <property type="match status" value="1"/>
</dbReference>
<dbReference type="PROSITE" id="PS50088">
    <property type="entry name" value="ANK_REPEAT"/>
    <property type="match status" value="15"/>
</dbReference>
<dbReference type="Pfam" id="PF12796">
    <property type="entry name" value="Ank_2"/>
    <property type="match status" value="10"/>
</dbReference>
<feature type="repeat" description="ANK" evidence="3">
    <location>
        <begin position="699"/>
        <end position="731"/>
    </location>
</feature>
<feature type="repeat" description="ANK" evidence="3">
    <location>
        <begin position="486"/>
        <end position="518"/>
    </location>
</feature>
<dbReference type="EMBL" id="CAJPWZ010001816">
    <property type="protein sequence ID" value="CAG2224705.1"/>
    <property type="molecule type" value="Genomic_DNA"/>
</dbReference>
<comment type="caution">
    <text evidence="4">The sequence shown here is derived from an EMBL/GenBank/DDBJ whole genome shotgun (WGS) entry which is preliminary data.</text>
</comment>
<dbReference type="PANTHER" id="PTHR24198">
    <property type="entry name" value="ANKYRIN REPEAT AND PROTEIN KINASE DOMAIN-CONTAINING PROTEIN"/>
    <property type="match status" value="1"/>
</dbReference>
<dbReference type="Proteomes" id="UP000683360">
    <property type="component" value="Unassembled WGS sequence"/>
</dbReference>
<evidence type="ECO:0000256" key="1">
    <source>
        <dbReference type="ARBA" id="ARBA00022737"/>
    </source>
</evidence>
<reference evidence="4" key="1">
    <citation type="submission" date="2021-03" db="EMBL/GenBank/DDBJ databases">
        <authorList>
            <person name="Bekaert M."/>
        </authorList>
    </citation>
    <scope>NUCLEOTIDE SEQUENCE</scope>
</reference>
<feature type="repeat" description="ANK" evidence="3">
    <location>
        <begin position="1406"/>
        <end position="1432"/>
    </location>
</feature>
<keyword evidence="5" id="KW-1185">Reference proteome</keyword>
<sequence>MRYEKYLRFDYDVIDDKGVDKTEIYGTHNKLSRNDMQTIFDLCELSLETPTSLIFRQYDCLLNTYMLKTENNYHCIHDSVFEFLIYYFGKHLQKEVISYCDSEIIRDHTYILSLNENHDTFSVLIEKDNETLYFLRIIKDISHGRIYDVFCNKQMQFRSYRSKFINFLQEDPQLGPDKLFLIKDDVRADGTDPVSSLYVVCSKGYVDLAEFILDSTGNVFDRSFNPLNAAASSGHCDLLEMMISRGADVNYRDESGQTPMTMACIGKHESAVELLIKKGSDLNKRTNKGPTPLMWTCSTGNKRIAELLLINGADIDRSDYEGKTPIMWSRKRSDDTMLDFLIYKGANLNKGDNHAWTSLMWTCFYGLTNIVDILILNGANINQANNEGLTSFMIACKGGKLDIVKLLLTKGVDTTIQDTFGRTAFMLACTEGQNDVVNVLIKSNVNIDCQDDYGVTPLIELCSQGQLILATTLIQNHACFNKTDNEGWTPLMACCLSNNYNLIKFLVHHGSDLNVSNKNGETALLIVCKGVIDRTIALCLDTGVYTKPYANFNKGDPKYIKAALKIVKYLLSKGANVAKLDNDGWSPLMWACKNNYIEIAKLLIENGSNMNQVSSDGKSILQRALLEERHDVLKLLVFNNINESKELNQAIKNNDMGTIEFLIDDEKRSCLQMNKDTLSLCQRNIIGKGINLINKFDDEGITPLLTSCSSINIEVTEYLINKGADVNLPSLNGLTALRVACLRDEIKLVELLIGYGANTFPELRVAFDNKEKLILHMLLKTISNINEMLRISCYFKETDIAYMLIKNGADIDLESNDQLNVPWLAECIDPSIALLLACCNDRINIIKVLIVLDANVNVYCEDKATPLMFASNKSSTDVVRLLVKNGANVNAVDSNGWNPLRWACHGHNTNTIEYLIKIGSNIETTFMSAMRENNLLVIDMLAKIVKNIDRLLAISCECEYGDVEVVNILLSYGANINRQDENKWTPLMRACKFEKKDISQLLVERGSTLNNDILVATTFLEESDLVKSLIEAGGGFYKLFIKSCKNNDTQIQNILLRFGGNIDKFLQLACCSNDYNAVHSIITSFDVDIDKCQNNGFTPLMTACWYSIDEIFQLLVNIGGANIFKSIYNAFIHKGSPFCKTLIGKCRNEDLVDSLFQASEMGYCEIMQLLIEGEVNVNQQNEAGDSPLIIACENEYQNLAKLLIDNGADTGEAFVMAFKNNDVYLTEFLIACGADLNKRDPIDWSPLTWACFIRQKHIENNRCVLTEFDGIIDLLISNGACANFALTKVCGNQYSTDKVSAIELLTYHGADINHTDENISTPLIIACSCATDEIFQLLIKVGEANIFKSLTNAIYIDGSPFCKIIIDKCRNEDLVDSLFQASEMGHCEIMQLLIEKKVNVNQQNEAGDSPLIIACENEYQNIAKLLIDNGADTGEAFIWAFNHKEINSTIFLIECGADVNKIGRFEWTPLTWACFIRQECITNNRCVSSKFERIVDLLISKGACANFSLTHVCGSQYGSEKVSSIELLIEKGADINYTDENGCKLLDLLERNDKAVCDKHRQLYERKEKKCIMM</sequence>
<accession>A0A8S3T6W3</accession>
<feature type="repeat" description="ANK" evidence="3">
    <location>
        <begin position="732"/>
        <end position="758"/>
    </location>
</feature>
<feature type="repeat" description="ANK" evidence="3">
    <location>
        <begin position="321"/>
        <end position="353"/>
    </location>
</feature>
<dbReference type="Gene3D" id="1.25.40.20">
    <property type="entry name" value="Ankyrin repeat-containing domain"/>
    <property type="match status" value="7"/>
</dbReference>
<dbReference type="PROSITE" id="PS50297">
    <property type="entry name" value="ANK_REP_REGION"/>
    <property type="match status" value="13"/>
</dbReference>
<feature type="repeat" description="ANK" evidence="3">
    <location>
        <begin position="354"/>
        <end position="386"/>
    </location>
</feature>
<feature type="repeat" description="ANK" evidence="3">
    <location>
        <begin position="949"/>
        <end position="981"/>
    </location>
</feature>
<dbReference type="SMART" id="SM00248">
    <property type="entry name" value="ANK"/>
    <property type="match status" value="30"/>
</dbReference>
<dbReference type="SUPFAM" id="SSF48403">
    <property type="entry name" value="Ankyrin repeat"/>
    <property type="match status" value="5"/>
</dbReference>
<feature type="repeat" description="ANK" evidence="3">
    <location>
        <begin position="1183"/>
        <end position="1209"/>
    </location>
</feature>
<keyword evidence="1" id="KW-0677">Repeat</keyword>
<feature type="repeat" description="ANK" evidence="3">
    <location>
        <begin position="387"/>
        <end position="419"/>
    </location>
</feature>
<feature type="repeat" description="ANK" evidence="3">
    <location>
        <begin position="583"/>
        <end position="615"/>
    </location>
</feature>
<feature type="repeat" description="ANK" evidence="3">
    <location>
        <begin position="222"/>
        <end position="254"/>
    </location>
</feature>
<keyword evidence="2 3" id="KW-0040">ANK repeat</keyword>
<name>A0A8S3T6W3_MYTED</name>
<evidence type="ECO:0000313" key="5">
    <source>
        <dbReference type="Proteomes" id="UP000683360"/>
    </source>
</evidence>
<feature type="repeat" description="ANK" evidence="3">
    <location>
        <begin position="255"/>
        <end position="287"/>
    </location>
</feature>
<feature type="repeat" description="ANK" evidence="3">
    <location>
        <begin position="288"/>
        <end position="320"/>
    </location>
</feature>
<feature type="repeat" description="ANK" evidence="3">
    <location>
        <begin position="862"/>
        <end position="894"/>
    </location>
</feature>
<evidence type="ECO:0000256" key="3">
    <source>
        <dbReference type="PROSITE-ProRule" id="PRU00023"/>
    </source>
</evidence>
<protein>
    <recommendedName>
        <fullName evidence="6">Ankyrin repeat protein</fullName>
    </recommendedName>
</protein>
<gene>
    <name evidence="4" type="ORF">MEDL_37876</name>
</gene>
<evidence type="ECO:0008006" key="6">
    <source>
        <dbReference type="Google" id="ProtNLM"/>
    </source>
</evidence>
<dbReference type="InterPro" id="IPR036770">
    <property type="entry name" value="Ankyrin_rpt-contain_sf"/>
</dbReference>
<dbReference type="InterPro" id="IPR002110">
    <property type="entry name" value="Ankyrin_rpt"/>
</dbReference>
<evidence type="ECO:0000256" key="2">
    <source>
        <dbReference type="ARBA" id="ARBA00023043"/>
    </source>
</evidence>
<proteinExistence type="predicted"/>
<dbReference type="OrthoDB" id="6718656at2759"/>
<evidence type="ECO:0000313" key="4">
    <source>
        <dbReference type="EMBL" id="CAG2224705.1"/>
    </source>
</evidence>